<evidence type="ECO:0000256" key="1">
    <source>
        <dbReference type="ARBA" id="ARBA00009745"/>
    </source>
</evidence>
<sequence length="176" mass="20456">MGRLSVSRFTTIHIAVLHSRNYELCDDGVDCEGVQPIICTVAERALYYWNNEYIMSLISDNATKILPIMFPALYRNSKTHWNKEKSKWKEREDAWLKIENLAKSNPQKLNDCAAELCFASVLVLLMLVLCTQILKEQRRERPLVRRKSELPKDISTVTALELHRRAEEMLTTHDAH</sequence>
<accession>A0ABV0RPS4</accession>
<evidence type="ECO:0000313" key="3">
    <source>
        <dbReference type="Proteomes" id="UP001434883"/>
    </source>
</evidence>
<gene>
    <name evidence="2" type="ORF">XENOCAPTIV_000667</name>
</gene>
<dbReference type="SUPFAM" id="SSF48371">
    <property type="entry name" value="ARM repeat"/>
    <property type="match status" value="1"/>
</dbReference>
<proteinExistence type="inferred from homology"/>
<protein>
    <submittedName>
        <fullName evidence="2">Uncharacterized protein</fullName>
    </submittedName>
</protein>
<dbReference type="Gene3D" id="1.25.10.10">
    <property type="entry name" value="Leucine-rich Repeat Variant"/>
    <property type="match status" value="1"/>
</dbReference>
<dbReference type="PANTHER" id="PTHR10257:SF3">
    <property type="entry name" value="SERINE_THREONINE-PROTEIN PHOSPHATASE 2A 56 KDA REGULATORY SUBUNIT GAMMA ISOFORM"/>
    <property type="match status" value="1"/>
</dbReference>
<keyword evidence="3" id="KW-1185">Reference proteome</keyword>
<dbReference type="Pfam" id="PF01603">
    <property type="entry name" value="B56"/>
    <property type="match status" value="1"/>
</dbReference>
<dbReference type="InterPro" id="IPR011989">
    <property type="entry name" value="ARM-like"/>
</dbReference>
<dbReference type="InterPro" id="IPR002554">
    <property type="entry name" value="PP2A_B56"/>
</dbReference>
<reference evidence="2 3" key="1">
    <citation type="submission" date="2021-06" db="EMBL/GenBank/DDBJ databases">
        <authorList>
            <person name="Palmer J.M."/>
        </authorList>
    </citation>
    <scope>NUCLEOTIDE SEQUENCE [LARGE SCALE GENOMIC DNA]</scope>
    <source>
        <strain evidence="2 3">XC_2019</strain>
        <tissue evidence="2">Muscle</tissue>
    </source>
</reference>
<dbReference type="InterPro" id="IPR016024">
    <property type="entry name" value="ARM-type_fold"/>
</dbReference>
<organism evidence="2 3">
    <name type="scientific">Xenoophorus captivus</name>
    <dbReference type="NCBI Taxonomy" id="1517983"/>
    <lineage>
        <taxon>Eukaryota</taxon>
        <taxon>Metazoa</taxon>
        <taxon>Chordata</taxon>
        <taxon>Craniata</taxon>
        <taxon>Vertebrata</taxon>
        <taxon>Euteleostomi</taxon>
        <taxon>Actinopterygii</taxon>
        <taxon>Neopterygii</taxon>
        <taxon>Teleostei</taxon>
        <taxon>Neoteleostei</taxon>
        <taxon>Acanthomorphata</taxon>
        <taxon>Ovalentaria</taxon>
        <taxon>Atherinomorphae</taxon>
        <taxon>Cyprinodontiformes</taxon>
        <taxon>Goodeidae</taxon>
        <taxon>Xenoophorus</taxon>
    </lineage>
</organism>
<comment type="similarity">
    <text evidence="1">Belongs to the phosphatase 2A regulatory subunit B56 family.</text>
</comment>
<name>A0ABV0RPS4_9TELE</name>
<evidence type="ECO:0000313" key="2">
    <source>
        <dbReference type="EMBL" id="MEQ2209543.1"/>
    </source>
</evidence>
<comment type="caution">
    <text evidence="2">The sequence shown here is derived from an EMBL/GenBank/DDBJ whole genome shotgun (WGS) entry which is preliminary data.</text>
</comment>
<dbReference type="PANTHER" id="PTHR10257">
    <property type="entry name" value="SERINE/THREONINE PROTEIN PHOSPHATASE 2A PP2A REGULATORY SUBUNIT B"/>
    <property type="match status" value="1"/>
</dbReference>
<dbReference type="EMBL" id="JAHRIN010051473">
    <property type="protein sequence ID" value="MEQ2209543.1"/>
    <property type="molecule type" value="Genomic_DNA"/>
</dbReference>
<dbReference type="Proteomes" id="UP001434883">
    <property type="component" value="Unassembled WGS sequence"/>
</dbReference>